<dbReference type="GO" id="GO:0003723">
    <property type="term" value="F:RNA binding"/>
    <property type="evidence" value="ECO:0007669"/>
    <property type="project" value="InterPro"/>
</dbReference>
<sequence>MEIKRRYMLKKKELKQIKEELNNIIDTEDVFDKKSILEKIITNEMDLIVLNGTPIAICKDNKIIPTLKLLITKESEKGKVTVDKGAVKFLANGADVMAPGIIDANPDIEEGNLVYTVEETHGKPLSVGIALMDGKTMVESKKGKAIITLHYIGDEIWKF</sequence>
<dbReference type="AlphaFoldDB" id="A0A8J7URT0"/>
<dbReference type="SUPFAM" id="SSF88697">
    <property type="entry name" value="PUA domain-like"/>
    <property type="match status" value="1"/>
</dbReference>
<dbReference type="PROSITE" id="PS50890">
    <property type="entry name" value="PUA"/>
    <property type="match status" value="1"/>
</dbReference>
<dbReference type="SMART" id="SM00359">
    <property type="entry name" value="PUA"/>
    <property type="match status" value="1"/>
</dbReference>
<reference evidence="2" key="1">
    <citation type="submission" date="2021-03" db="EMBL/GenBank/DDBJ databases">
        <title>Genomic Encyclopedia of Type Strains, Phase IV (KMG-V): Genome sequencing to study the core and pangenomes of soil and plant-associated prokaryotes.</title>
        <authorList>
            <person name="Whitman W."/>
        </authorList>
    </citation>
    <scope>NUCLEOTIDE SEQUENCE</scope>
    <source>
        <strain evidence="2">C4</strain>
    </source>
</reference>
<name>A0A8J7URT0_METVO</name>
<evidence type="ECO:0000313" key="2">
    <source>
        <dbReference type="EMBL" id="MBP2202093.1"/>
    </source>
</evidence>
<dbReference type="EMBL" id="JAGGMV010000006">
    <property type="protein sequence ID" value="MBP2202093.1"/>
    <property type="molecule type" value="Genomic_DNA"/>
</dbReference>
<dbReference type="InterPro" id="IPR036974">
    <property type="entry name" value="PUA_sf"/>
</dbReference>
<accession>A0A8J7URT0</accession>
<dbReference type="PANTHER" id="PTHR22798:SF0">
    <property type="entry name" value="MALIGNANT T-CELL-AMPLIFIED SEQUENCE 1"/>
    <property type="match status" value="1"/>
</dbReference>
<dbReference type="RefSeq" id="WP_209591614.1">
    <property type="nucleotide sequence ID" value="NZ_JAGGMU010000007.1"/>
</dbReference>
<dbReference type="InterPro" id="IPR022430">
    <property type="entry name" value="CHP03684"/>
</dbReference>
<gene>
    <name evidence="2" type="ORF">J3E07_001534</name>
</gene>
<evidence type="ECO:0000313" key="3">
    <source>
        <dbReference type="Proteomes" id="UP000740329"/>
    </source>
</evidence>
<comment type="caution">
    <text evidence="2">The sequence shown here is derived from an EMBL/GenBank/DDBJ whole genome shotgun (WGS) entry which is preliminary data.</text>
</comment>
<dbReference type="OrthoDB" id="27972at2157"/>
<dbReference type="Pfam" id="PF01472">
    <property type="entry name" value="PUA"/>
    <property type="match status" value="1"/>
</dbReference>
<evidence type="ECO:0000259" key="1">
    <source>
        <dbReference type="SMART" id="SM00359"/>
    </source>
</evidence>
<dbReference type="InterPro" id="IPR002478">
    <property type="entry name" value="PUA"/>
</dbReference>
<dbReference type="NCBIfam" id="TIGR03684">
    <property type="entry name" value="arCOG00985"/>
    <property type="match status" value="1"/>
</dbReference>
<protein>
    <submittedName>
        <fullName evidence="2">PUA domain protein</fullName>
    </submittedName>
</protein>
<dbReference type="InterPro" id="IPR015266">
    <property type="entry name" value="DUF1947"/>
</dbReference>
<dbReference type="Proteomes" id="UP000740329">
    <property type="component" value="Unassembled WGS sequence"/>
</dbReference>
<proteinExistence type="predicted"/>
<dbReference type="InterPro" id="IPR004521">
    <property type="entry name" value="Uncharacterised_CHP00451"/>
</dbReference>
<dbReference type="NCBIfam" id="NF011153">
    <property type="entry name" value="PRK14560.1-4"/>
    <property type="match status" value="1"/>
</dbReference>
<dbReference type="GO" id="GO:0001731">
    <property type="term" value="P:formation of translation preinitiation complex"/>
    <property type="evidence" value="ECO:0007669"/>
    <property type="project" value="TreeGrafter"/>
</dbReference>
<dbReference type="CDD" id="cd21154">
    <property type="entry name" value="PUA_MJ1432-like"/>
    <property type="match status" value="1"/>
</dbReference>
<organism evidence="2 3">
    <name type="scientific">Methanococcus voltae</name>
    <dbReference type="NCBI Taxonomy" id="2188"/>
    <lineage>
        <taxon>Archaea</taxon>
        <taxon>Methanobacteriati</taxon>
        <taxon>Methanobacteriota</taxon>
        <taxon>Methanomada group</taxon>
        <taxon>Methanococci</taxon>
        <taxon>Methanococcales</taxon>
        <taxon>Methanococcaceae</taxon>
        <taxon>Methanococcus</taxon>
    </lineage>
</organism>
<dbReference type="Gene3D" id="2.30.130.10">
    <property type="entry name" value="PUA domain"/>
    <property type="match status" value="1"/>
</dbReference>
<dbReference type="Gene3D" id="3.10.450.120">
    <property type="entry name" value="Pre-PUA domain, domain 1"/>
    <property type="match status" value="1"/>
</dbReference>
<feature type="domain" description="PUA" evidence="1">
    <location>
        <begin position="78"/>
        <end position="153"/>
    </location>
</feature>
<dbReference type="NCBIfam" id="TIGR00451">
    <property type="entry name" value="unchar_dom_2"/>
    <property type="match status" value="1"/>
</dbReference>
<dbReference type="PANTHER" id="PTHR22798">
    <property type="entry name" value="MCT-1 PROTEIN"/>
    <property type="match status" value="1"/>
</dbReference>
<dbReference type="PIRSF" id="PIRSF005067">
    <property type="entry name" value="Tma_RNA-bind_prd"/>
    <property type="match status" value="1"/>
</dbReference>
<dbReference type="InterPro" id="IPR016437">
    <property type="entry name" value="MCT-1/Tma20"/>
</dbReference>
<dbReference type="Pfam" id="PF09183">
    <property type="entry name" value="DUF1947"/>
    <property type="match status" value="1"/>
</dbReference>
<dbReference type="InterPro" id="IPR015947">
    <property type="entry name" value="PUA-like_sf"/>
</dbReference>